<keyword evidence="2" id="KW-1185">Reference proteome</keyword>
<evidence type="ECO:0008006" key="3">
    <source>
        <dbReference type="Google" id="ProtNLM"/>
    </source>
</evidence>
<protein>
    <recommendedName>
        <fullName evidence="3">C3H1-type domain-containing protein</fullName>
    </recommendedName>
</protein>
<evidence type="ECO:0000313" key="2">
    <source>
        <dbReference type="Proteomes" id="UP000507470"/>
    </source>
</evidence>
<accession>A0A6J8DHJ8</accession>
<gene>
    <name evidence="1" type="ORF">MCOR_40573</name>
</gene>
<dbReference type="AlphaFoldDB" id="A0A6J8DHJ8"/>
<sequence>MPYQQLMPTLSHNPDNAVHIPDMSPVPLPWQPRLARDLKPTCDNTEFVSQTGNVTNNDYLPDPNRIASVHENLGINVTQSINEKIIKGEHIDLACLLNNSVNTGSDKQKLKWVQGEFILQPMSQQSKITNIEKWTDAFIIFIYNYCSVHINRFREFLKYMHTIRLGAQRNQGLGWKNYDEQYRLRKAQEPSSLWSNIDNELWLLYMQPVNDISNVSFNISNSNINAGSDYGNKCYSYNYDGSCGKTPCFYSHLCLRCNGSHPIINCQRQYGNVRPHVGNTQYSTGSQFQFRAPGAQYRTGPQFQFRPRSADTRVRFPPKNAIQYTQARSRPNIRTMATW</sequence>
<dbReference type="Proteomes" id="UP000507470">
    <property type="component" value="Unassembled WGS sequence"/>
</dbReference>
<evidence type="ECO:0000313" key="1">
    <source>
        <dbReference type="EMBL" id="CAC5407061.1"/>
    </source>
</evidence>
<dbReference type="OrthoDB" id="6149021at2759"/>
<organism evidence="1 2">
    <name type="scientific">Mytilus coruscus</name>
    <name type="common">Sea mussel</name>
    <dbReference type="NCBI Taxonomy" id="42192"/>
    <lineage>
        <taxon>Eukaryota</taxon>
        <taxon>Metazoa</taxon>
        <taxon>Spiralia</taxon>
        <taxon>Lophotrochozoa</taxon>
        <taxon>Mollusca</taxon>
        <taxon>Bivalvia</taxon>
        <taxon>Autobranchia</taxon>
        <taxon>Pteriomorphia</taxon>
        <taxon>Mytilida</taxon>
        <taxon>Mytiloidea</taxon>
        <taxon>Mytilidae</taxon>
        <taxon>Mytilinae</taxon>
        <taxon>Mytilus</taxon>
    </lineage>
</organism>
<dbReference type="PANTHER" id="PTHR35558:SF1">
    <property type="entry name" value="ENDONUCLEASE_EXONUCLEASE_PHOSPHATASE DOMAIN-CONTAINING PROTEIN"/>
    <property type="match status" value="1"/>
</dbReference>
<proteinExistence type="predicted"/>
<name>A0A6J8DHJ8_MYTCO</name>
<dbReference type="PANTHER" id="PTHR35558">
    <property type="entry name" value="SGNH_HYDRO DOMAIN-CONTAINING PROTEIN"/>
    <property type="match status" value="1"/>
</dbReference>
<dbReference type="EMBL" id="CACVKT020007320">
    <property type="protein sequence ID" value="CAC5407061.1"/>
    <property type="molecule type" value="Genomic_DNA"/>
</dbReference>
<reference evidence="1 2" key="1">
    <citation type="submission" date="2020-06" db="EMBL/GenBank/DDBJ databases">
        <authorList>
            <person name="Li R."/>
            <person name="Bekaert M."/>
        </authorList>
    </citation>
    <scope>NUCLEOTIDE SEQUENCE [LARGE SCALE GENOMIC DNA]</scope>
    <source>
        <strain evidence="2">wild</strain>
    </source>
</reference>